<dbReference type="Proteomes" id="UP000076532">
    <property type="component" value="Unassembled WGS sequence"/>
</dbReference>
<feature type="compositionally biased region" description="Polar residues" evidence="1">
    <location>
        <begin position="9"/>
        <end position="20"/>
    </location>
</feature>
<feature type="region of interest" description="Disordered" evidence="1">
    <location>
        <begin position="121"/>
        <end position="155"/>
    </location>
</feature>
<protein>
    <submittedName>
        <fullName evidence="2">Uncharacterized protein</fullName>
    </submittedName>
</protein>
<reference evidence="2 3" key="1">
    <citation type="journal article" date="2016" name="Mol. Biol. Evol.">
        <title>Comparative Genomics of Early-Diverging Mushroom-Forming Fungi Provides Insights into the Origins of Lignocellulose Decay Capabilities.</title>
        <authorList>
            <person name="Nagy L.G."/>
            <person name="Riley R."/>
            <person name="Tritt A."/>
            <person name="Adam C."/>
            <person name="Daum C."/>
            <person name="Floudas D."/>
            <person name="Sun H."/>
            <person name="Yadav J.S."/>
            <person name="Pangilinan J."/>
            <person name="Larsson K.H."/>
            <person name="Matsuura K."/>
            <person name="Barry K."/>
            <person name="Labutti K."/>
            <person name="Kuo R."/>
            <person name="Ohm R.A."/>
            <person name="Bhattacharya S.S."/>
            <person name="Shirouzu T."/>
            <person name="Yoshinaga Y."/>
            <person name="Martin F.M."/>
            <person name="Grigoriev I.V."/>
            <person name="Hibbett D.S."/>
        </authorList>
    </citation>
    <scope>NUCLEOTIDE SEQUENCE [LARGE SCALE GENOMIC DNA]</scope>
    <source>
        <strain evidence="2 3">CBS 109695</strain>
    </source>
</reference>
<organism evidence="2 3">
    <name type="scientific">Athelia psychrophila</name>
    <dbReference type="NCBI Taxonomy" id="1759441"/>
    <lineage>
        <taxon>Eukaryota</taxon>
        <taxon>Fungi</taxon>
        <taxon>Dikarya</taxon>
        <taxon>Basidiomycota</taxon>
        <taxon>Agaricomycotina</taxon>
        <taxon>Agaricomycetes</taxon>
        <taxon>Agaricomycetidae</taxon>
        <taxon>Atheliales</taxon>
        <taxon>Atheliaceae</taxon>
        <taxon>Athelia</taxon>
    </lineage>
</organism>
<accession>A0A166GYW5</accession>
<feature type="region of interest" description="Disordered" evidence="1">
    <location>
        <begin position="1"/>
        <end position="31"/>
    </location>
</feature>
<proteinExistence type="predicted"/>
<dbReference type="AlphaFoldDB" id="A0A166GYW5"/>
<sequence>MGSEMHAPSRSQANVPSCSAFQRGEEKEGRYEMHRHRTQIPRYGLLSTAHAPGRSTYPGRVSSSCQHNRAICDFVCITLPARHLILSPNNCPTLILDEPAGSGGRGGRLWGGRGGRRIAPSADGVPGGAGEHADEFVARVRGPGREGGVSESCVDGDAEVEQKMYGAADGAAE</sequence>
<evidence type="ECO:0000313" key="2">
    <source>
        <dbReference type="EMBL" id="KZP18305.1"/>
    </source>
</evidence>
<evidence type="ECO:0000313" key="3">
    <source>
        <dbReference type="Proteomes" id="UP000076532"/>
    </source>
</evidence>
<gene>
    <name evidence="2" type="ORF">FIBSPDRAFT_598648</name>
</gene>
<dbReference type="EMBL" id="KV417574">
    <property type="protein sequence ID" value="KZP18305.1"/>
    <property type="molecule type" value="Genomic_DNA"/>
</dbReference>
<name>A0A166GYW5_9AGAM</name>
<keyword evidence="3" id="KW-1185">Reference proteome</keyword>
<evidence type="ECO:0000256" key="1">
    <source>
        <dbReference type="SAM" id="MobiDB-lite"/>
    </source>
</evidence>